<dbReference type="EMBL" id="JBJUIK010000006">
    <property type="protein sequence ID" value="KAL3525728.1"/>
    <property type="molecule type" value="Genomic_DNA"/>
</dbReference>
<evidence type="ECO:0000256" key="4">
    <source>
        <dbReference type="ARBA" id="ARBA00023015"/>
    </source>
</evidence>
<reference evidence="12 13" key="1">
    <citation type="submission" date="2024-11" db="EMBL/GenBank/DDBJ databases">
        <title>A near-complete genome assembly of Cinchona calisaya.</title>
        <authorList>
            <person name="Lian D.C."/>
            <person name="Zhao X.W."/>
            <person name="Wei L."/>
        </authorList>
    </citation>
    <scope>NUCLEOTIDE SEQUENCE [LARGE SCALE GENOMIC DNA]</scope>
    <source>
        <tissue evidence="12">Nenye</tissue>
    </source>
</reference>
<feature type="domain" description="Dof-type" evidence="11">
    <location>
        <begin position="75"/>
        <end position="129"/>
    </location>
</feature>
<accession>A0ABD3A3F2</accession>
<dbReference type="GO" id="GO:0003700">
    <property type="term" value="F:DNA-binding transcription factor activity"/>
    <property type="evidence" value="ECO:0007669"/>
    <property type="project" value="UniProtKB-UniRule"/>
</dbReference>
<gene>
    <name evidence="12" type="ORF">ACH5RR_014100</name>
</gene>
<feature type="compositionally biased region" description="Pro residues" evidence="10">
    <location>
        <begin position="41"/>
        <end position="53"/>
    </location>
</feature>
<organism evidence="12 13">
    <name type="scientific">Cinchona calisaya</name>
    <dbReference type="NCBI Taxonomy" id="153742"/>
    <lineage>
        <taxon>Eukaryota</taxon>
        <taxon>Viridiplantae</taxon>
        <taxon>Streptophyta</taxon>
        <taxon>Embryophyta</taxon>
        <taxon>Tracheophyta</taxon>
        <taxon>Spermatophyta</taxon>
        <taxon>Magnoliopsida</taxon>
        <taxon>eudicotyledons</taxon>
        <taxon>Gunneridae</taxon>
        <taxon>Pentapetalae</taxon>
        <taxon>asterids</taxon>
        <taxon>lamiids</taxon>
        <taxon>Gentianales</taxon>
        <taxon>Rubiaceae</taxon>
        <taxon>Cinchonoideae</taxon>
        <taxon>Cinchoneae</taxon>
        <taxon>Cinchona</taxon>
    </lineage>
</organism>
<keyword evidence="7 8" id="KW-0539">Nucleus</keyword>
<evidence type="ECO:0000313" key="13">
    <source>
        <dbReference type="Proteomes" id="UP001630127"/>
    </source>
</evidence>
<feature type="region of interest" description="Disordered" evidence="10">
    <location>
        <begin position="41"/>
        <end position="76"/>
    </location>
</feature>
<evidence type="ECO:0000256" key="3">
    <source>
        <dbReference type="ARBA" id="ARBA00022833"/>
    </source>
</evidence>
<dbReference type="InterPro" id="IPR003851">
    <property type="entry name" value="Znf_Dof"/>
</dbReference>
<keyword evidence="6 9" id="KW-0804">Transcription</keyword>
<keyword evidence="4 9" id="KW-0805">Transcription regulation</keyword>
<evidence type="ECO:0000256" key="2">
    <source>
        <dbReference type="ARBA" id="ARBA00022771"/>
    </source>
</evidence>
<keyword evidence="2 8" id="KW-0863">Zinc-finger</keyword>
<keyword evidence="1 9" id="KW-0479">Metal-binding</keyword>
<dbReference type="AlphaFoldDB" id="A0ABD3A3F2"/>
<dbReference type="PANTHER" id="PTHR31992:SF313">
    <property type="entry name" value="DOF ZINC FINGER PROTEIN DOF5.7"/>
    <property type="match status" value="1"/>
</dbReference>
<dbReference type="PROSITE" id="PS01361">
    <property type="entry name" value="ZF_DOF_1"/>
    <property type="match status" value="1"/>
</dbReference>
<evidence type="ECO:0000259" key="11">
    <source>
        <dbReference type="PROSITE" id="PS50884"/>
    </source>
</evidence>
<comment type="subcellular location">
    <subcellularLocation>
        <location evidence="8 9">Nucleus</location>
    </subcellularLocation>
</comment>
<sequence length="330" mass="35072">MIQELLGEASAAGLIHGGETSKLSVNNNGFLGSSLASPSLSPCPSPSLSPSPSPSSSTITSTLPPPTASSTSESLRCPRCDSINTKFCYYNNYNLTQPRHFCKTCRRYWTKGGALRNVPIGGGCRKNKTATLTSSAVMKSSSTVGKFKTMATEMGKSAFLSSPSSSSTSNMNPFLWASSYQNSHLLSLLRANHNNPISTIIKEEAGAAMPAGSHMNSTVSLDARMVGLDSIGLRNNEQLQQQIGYQLGQEQSTGGVEDFYHRLRSSTTCYQAHAPVVMGNIVSSSSSPSSNMTILDSAPVAAAEPGYWNPIFSSWADLPTTNGAYPFKVE</sequence>
<dbReference type="GO" id="GO:0003677">
    <property type="term" value="F:DNA binding"/>
    <property type="evidence" value="ECO:0007669"/>
    <property type="project" value="UniProtKB-UniRule"/>
</dbReference>
<evidence type="ECO:0000256" key="10">
    <source>
        <dbReference type="SAM" id="MobiDB-lite"/>
    </source>
</evidence>
<feature type="compositionally biased region" description="Low complexity" evidence="10">
    <location>
        <begin position="54"/>
        <end position="75"/>
    </location>
</feature>
<comment type="function">
    <text evidence="9">Transcription factor that binds specifically to a 5'-AA[AG]G-3' consensus core sequence.</text>
</comment>
<dbReference type="Pfam" id="PF02701">
    <property type="entry name" value="Zn_ribbon_Dof"/>
    <property type="match status" value="1"/>
</dbReference>
<keyword evidence="3 9" id="KW-0862">Zinc</keyword>
<keyword evidence="5 8" id="KW-0238">DNA-binding</keyword>
<name>A0ABD3A3F2_9GENT</name>
<dbReference type="InterPro" id="IPR045174">
    <property type="entry name" value="Dof"/>
</dbReference>
<dbReference type="PANTHER" id="PTHR31992">
    <property type="entry name" value="DOF ZINC FINGER PROTEIN DOF1.4-RELATED"/>
    <property type="match status" value="1"/>
</dbReference>
<evidence type="ECO:0000256" key="6">
    <source>
        <dbReference type="ARBA" id="ARBA00023163"/>
    </source>
</evidence>
<keyword evidence="13" id="KW-1185">Reference proteome</keyword>
<evidence type="ECO:0000256" key="9">
    <source>
        <dbReference type="RuleBase" id="RU369094"/>
    </source>
</evidence>
<dbReference type="PROSITE" id="PS50884">
    <property type="entry name" value="ZF_DOF_2"/>
    <property type="match status" value="1"/>
</dbReference>
<evidence type="ECO:0000256" key="7">
    <source>
        <dbReference type="ARBA" id="ARBA00023242"/>
    </source>
</evidence>
<proteinExistence type="predicted"/>
<comment type="caution">
    <text evidence="12">The sequence shown here is derived from an EMBL/GenBank/DDBJ whole genome shotgun (WGS) entry which is preliminary data.</text>
</comment>
<evidence type="ECO:0000256" key="1">
    <source>
        <dbReference type="ARBA" id="ARBA00022723"/>
    </source>
</evidence>
<dbReference type="GO" id="GO:0008270">
    <property type="term" value="F:zinc ion binding"/>
    <property type="evidence" value="ECO:0007669"/>
    <property type="project" value="UniProtKB-KW"/>
</dbReference>
<evidence type="ECO:0000313" key="12">
    <source>
        <dbReference type="EMBL" id="KAL3525728.1"/>
    </source>
</evidence>
<protein>
    <recommendedName>
        <fullName evidence="9">Dof zinc finger protein</fullName>
    </recommendedName>
</protein>
<dbReference type="Proteomes" id="UP001630127">
    <property type="component" value="Unassembled WGS sequence"/>
</dbReference>
<evidence type="ECO:0000256" key="5">
    <source>
        <dbReference type="ARBA" id="ARBA00023125"/>
    </source>
</evidence>
<evidence type="ECO:0000256" key="8">
    <source>
        <dbReference type="PROSITE-ProRule" id="PRU00071"/>
    </source>
</evidence>
<dbReference type="GO" id="GO:0005634">
    <property type="term" value="C:nucleus"/>
    <property type="evidence" value="ECO:0007669"/>
    <property type="project" value="UniProtKB-SubCell"/>
</dbReference>